<keyword evidence="3 6" id="KW-0269">Exonuclease</keyword>
<feature type="region of interest" description="Disordered" evidence="4">
    <location>
        <begin position="298"/>
        <end position="319"/>
    </location>
</feature>
<name>A0ABR7G2V9_9FIRM</name>
<evidence type="ECO:0000256" key="1">
    <source>
        <dbReference type="ARBA" id="ARBA00022722"/>
    </source>
</evidence>
<dbReference type="EMBL" id="JACOPD010000010">
    <property type="protein sequence ID" value="MBC5681769.1"/>
    <property type="molecule type" value="Genomic_DNA"/>
</dbReference>
<feature type="domain" description="Exonuclease" evidence="5">
    <location>
        <begin position="2"/>
        <end position="185"/>
    </location>
</feature>
<evidence type="ECO:0000256" key="2">
    <source>
        <dbReference type="ARBA" id="ARBA00022801"/>
    </source>
</evidence>
<dbReference type="GO" id="GO:0004527">
    <property type="term" value="F:exonuclease activity"/>
    <property type="evidence" value="ECO:0007669"/>
    <property type="project" value="UniProtKB-KW"/>
</dbReference>
<keyword evidence="2" id="KW-0378">Hydrolase</keyword>
<comment type="caution">
    <text evidence="6">The sequence shown here is derived from an EMBL/GenBank/DDBJ whole genome shotgun (WGS) entry which is preliminary data.</text>
</comment>
<dbReference type="PANTHER" id="PTHR23044">
    <property type="entry name" value="3'-5' EXONUCLEASE ERI1-RELATED"/>
    <property type="match status" value="1"/>
</dbReference>
<dbReference type="InterPro" id="IPR012337">
    <property type="entry name" value="RNaseH-like_sf"/>
</dbReference>
<dbReference type="Gene3D" id="3.30.420.10">
    <property type="entry name" value="Ribonuclease H-like superfamily/Ribonuclease H"/>
    <property type="match status" value="1"/>
</dbReference>
<dbReference type="Proteomes" id="UP000628463">
    <property type="component" value="Unassembled WGS sequence"/>
</dbReference>
<evidence type="ECO:0000313" key="7">
    <source>
        <dbReference type="Proteomes" id="UP000628463"/>
    </source>
</evidence>
<evidence type="ECO:0000259" key="5">
    <source>
        <dbReference type="SMART" id="SM00479"/>
    </source>
</evidence>
<dbReference type="RefSeq" id="WP_186837389.1">
    <property type="nucleotide sequence ID" value="NZ_JACOPD010000010.1"/>
</dbReference>
<dbReference type="InterPro" id="IPR047201">
    <property type="entry name" value="ERI-1_3'hExo-like"/>
</dbReference>
<dbReference type="PANTHER" id="PTHR23044:SF61">
    <property type="entry name" value="3'-5' EXORIBONUCLEASE 1-RELATED"/>
    <property type="match status" value="1"/>
</dbReference>
<sequence length="319" mass="37877">MNYIVLDLEWNQSADGKAYTNSRIPFEIIQIGAVKLDENFSEISQFDRYIRPAVYTKLHDKVQEILNVTIEELTCIGHDFTYVANDFIRWCGDDYIFCTWGQTDLTELQRNFDYYNIEYNFPMPFLFYDVQKLYSICFQDSKERTTLKNAIEHLGMQELEGYHSAGSDARYTSQIMPELDFEKVRKFYSVDTYRIPQNIKEEIYLDFGNYGKYISRGFADREEAANDKEVTACRCFKCNKTMKRIIKWFSTNSKSYYGLFSCQEHGLIKGRFRIKSTDDKQYYAIRILKCTDEEGGKKIKMRQQREKEHRRAKRLGTPE</sequence>
<protein>
    <submittedName>
        <fullName evidence="6">Exonuclease domain-containing protein</fullName>
    </submittedName>
</protein>
<dbReference type="CDD" id="cd06133">
    <property type="entry name" value="ERI-1_3'hExo_like"/>
    <property type="match status" value="1"/>
</dbReference>
<dbReference type="InterPro" id="IPR036397">
    <property type="entry name" value="RNaseH_sf"/>
</dbReference>
<dbReference type="Pfam" id="PF00929">
    <property type="entry name" value="RNase_T"/>
    <property type="match status" value="1"/>
</dbReference>
<keyword evidence="1" id="KW-0540">Nuclease</keyword>
<keyword evidence="7" id="KW-1185">Reference proteome</keyword>
<evidence type="ECO:0000256" key="3">
    <source>
        <dbReference type="ARBA" id="ARBA00022839"/>
    </source>
</evidence>
<feature type="compositionally biased region" description="Basic and acidic residues" evidence="4">
    <location>
        <begin position="298"/>
        <end position="309"/>
    </location>
</feature>
<feature type="compositionally biased region" description="Basic residues" evidence="4">
    <location>
        <begin position="310"/>
        <end position="319"/>
    </location>
</feature>
<dbReference type="InterPro" id="IPR051274">
    <property type="entry name" value="3-5_Exoribonuclease"/>
</dbReference>
<evidence type="ECO:0000256" key="4">
    <source>
        <dbReference type="SAM" id="MobiDB-lite"/>
    </source>
</evidence>
<dbReference type="SUPFAM" id="SSF53098">
    <property type="entry name" value="Ribonuclease H-like"/>
    <property type="match status" value="1"/>
</dbReference>
<evidence type="ECO:0000313" key="6">
    <source>
        <dbReference type="EMBL" id="MBC5681769.1"/>
    </source>
</evidence>
<organism evidence="6 7">
    <name type="scientific">Lachnospira hominis</name>
    <name type="common">ex Liu et al. 2021</name>
    <dbReference type="NCBI Taxonomy" id="2763051"/>
    <lineage>
        <taxon>Bacteria</taxon>
        <taxon>Bacillati</taxon>
        <taxon>Bacillota</taxon>
        <taxon>Clostridia</taxon>
        <taxon>Lachnospirales</taxon>
        <taxon>Lachnospiraceae</taxon>
        <taxon>Lachnospira</taxon>
    </lineage>
</organism>
<gene>
    <name evidence="6" type="ORF">H8S01_12480</name>
</gene>
<accession>A0ABR7G2V9</accession>
<proteinExistence type="predicted"/>
<dbReference type="InterPro" id="IPR013520">
    <property type="entry name" value="Ribonucl_H"/>
</dbReference>
<dbReference type="SMART" id="SM00479">
    <property type="entry name" value="EXOIII"/>
    <property type="match status" value="1"/>
</dbReference>
<reference evidence="6 7" key="1">
    <citation type="submission" date="2020-08" db="EMBL/GenBank/DDBJ databases">
        <title>Genome public.</title>
        <authorList>
            <person name="Liu C."/>
            <person name="Sun Q."/>
        </authorList>
    </citation>
    <scope>NUCLEOTIDE SEQUENCE [LARGE SCALE GENOMIC DNA]</scope>
    <source>
        <strain evidence="6 7">NSJ-43</strain>
    </source>
</reference>